<evidence type="ECO:0000259" key="7">
    <source>
        <dbReference type="PROSITE" id="PS51826"/>
    </source>
</evidence>
<dbReference type="SUPFAM" id="SSF51230">
    <property type="entry name" value="Single hybrid motif"/>
    <property type="match status" value="1"/>
</dbReference>
<dbReference type="InterPro" id="IPR000089">
    <property type="entry name" value="Biotin_lipoyl"/>
</dbReference>
<feature type="domain" description="Lipoyl-binding" evidence="6">
    <location>
        <begin position="1"/>
        <end position="71"/>
    </location>
</feature>
<comment type="cofactor">
    <cofactor evidence="1 4">
        <name>(R)-lipoate</name>
        <dbReference type="ChEBI" id="CHEBI:83088"/>
    </cofactor>
</comment>
<reference evidence="8 9" key="1">
    <citation type="submission" date="2017-06" db="EMBL/GenBank/DDBJ databases">
        <authorList>
            <person name="Kim H.J."/>
            <person name="Triplett B.A."/>
        </authorList>
    </citation>
    <scope>NUCLEOTIDE SEQUENCE [LARGE SCALE GENOMIC DNA]</scope>
    <source>
        <strain evidence="8 9">DSM 44715</strain>
    </source>
</reference>
<organism evidence="8 9">
    <name type="scientific">Actinomadura meyerae</name>
    <dbReference type="NCBI Taxonomy" id="240840"/>
    <lineage>
        <taxon>Bacteria</taxon>
        <taxon>Bacillati</taxon>
        <taxon>Actinomycetota</taxon>
        <taxon>Actinomycetes</taxon>
        <taxon>Streptosporangiales</taxon>
        <taxon>Thermomonosporaceae</taxon>
        <taxon>Actinomadura</taxon>
    </lineage>
</organism>
<dbReference type="SUPFAM" id="SSF52777">
    <property type="entry name" value="CoA-dependent acyltransferases"/>
    <property type="match status" value="1"/>
</dbReference>
<dbReference type="RefSeq" id="WP_218827030.1">
    <property type="nucleotide sequence ID" value="NZ_FZOR01000069.1"/>
</dbReference>
<evidence type="ECO:0000256" key="4">
    <source>
        <dbReference type="RuleBase" id="RU003423"/>
    </source>
</evidence>
<dbReference type="InterPro" id="IPR023213">
    <property type="entry name" value="CAT-like_dom_sf"/>
</dbReference>
<dbReference type="PROSITE" id="PS00189">
    <property type="entry name" value="LIPOYL"/>
    <property type="match status" value="1"/>
</dbReference>
<dbReference type="PROSITE" id="PS50968">
    <property type="entry name" value="BIOTINYL_LIPOYL"/>
    <property type="match status" value="1"/>
</dbReference>
<dbReference type="EMBL" id="FZOR01000069">
    <property type="protein sequence ID" value="SNT62108.1"/>
    <property type="molecule type" value="Genomic_DNA"/>
</dbReference>
<gene>
    <name evidence="8" type="ORF">SAMN05443665_10699</name>
</gene>
<keyword evidence="9" id="KW-1185">Reference proteome</keyword>
<keyword evidence="4 8" id="KW-0808">Transferase</keyword>
<dbReference type="Gene3D" id="2.40.50.100">
    <property type="match status" value="1"/>
</dbReference>
<dbReference type="Gene3D" id="4.10.320.10">
    <property type="entry name" value="E3-binding domain"/>
    <property type="match status" value="1"/>
</dbReference>
<dbReference type="Pfam" id="PF02817">
    <property type="entry name" value="E3_binding"/>
    <property type="match status" value="1"/>
</dbReference>
<evidence type="ECO:0000256" key="1">
    <source>
        <dbReference type="ARBA" id="ARBA00001938"/>
    </source>
</evidence>
<evidence type="ECO:0000256" key="5">
    <source>
        <dbReference type="SAM" id="MobiDB-lite"/>
    </source>
</evidence>
<comment type="similarity">
    <text evidence="2 4">Belongs to the 2-oxoacid dehydrogenase family.</text>
</comment>
<dbReference type="InterPro" id="IPR045257">
    <property type="entry name" value="E2/Pdx1"/>
</dbReference>
<proteinExistence type="inferred from homology"/>
<dbReference type="InterPro" id="IPR004167">
    <property type="entry name" value="PSBD"/>
</dbReference>
<evidence type="ECO:0000259" key="6">
    <source>
        <dbReference type="PROSITE" id="PS50968"/>
    </source>
</evidence>
<feature type="domain" description="Peripheral subunit-binding (PSBD)" evidence="7">
    <location>
        <begin position="133"/>
        <end position="170"/>
    </location>
</feature>
<evidence type="ECO:0000256" key="3">
    <source>
        <dbReference type="ARBA" id="ARBA00022823"/>
    </source>
</evidence>
<dbReference type="Gene3D" id="3.30.559.10">
    <property type="entry name" value="Chloramphenicol acetyltransferase-like domain"/>
    <property type="match status" value="1"/>
</dbReference>
<dbReference type="InterPro" id="IPR011053">
    <property type="entry name" value="Single_hybrid_motif"/>
</dbReference>
<dbReference type="GO" id="GO:0016746">
    <property type="term" value="F:acyltransferase activity"/>
    <property type="evidence" value="ECO:0007669"/>
    <property type="project" value="UniProtKB-KW"/>
</dbReference>
<feature type="region of interest" description="Disordered" evidence="5">
    <location>
        <begin position="172"/>
        <end position="195"/>
    </location>
</feature>
<dbReference type="SUPFAM" id="SSF47005">
    <property type="entry name" value="Peripheral subunit-binding domain of 2-oxo acid dehydrogenase complex"/>
    <property type="match status" value="1"/>
</dbReference>
<dbReference type="InterPro" id="IPR036625">
    <property type="entry name" value="E3-bd_dom_sf"/>
</dbReference>
<dbReference type="Proteomes" id="UP000198318">
    <property type="component" value="Unassembled WGS sequence"/>
</dbReference>
<feature type="region of interest" description="Disordered" evidence="5">
    <location>
        <begin position="84"/>
        <end position="123"/>
    </location>
</feature>
<sequence length="431" mass="45436">MPEVAAGADEAVLSSWVAALGSAFRAGDVVMTIETEKAVVDVEAEADGVLLRTLVEEGATVAVGAPIAVYGADGESADDAEALLSSLGAPPPSAGAQTSEQSVPPAGGSVAVRTEEAGPTAVATEPRGGERLFASPLARRLARDAGLELADIRGTGPRGRIRRRDVDAAVKARSAPVPAEQRPAEGAAASGHRRPVLASEVSEDLDRGHEDIPNSRLRRAVARRLTESKQTTPHFYLRGAARVDRLLALRQEINRSGHRVSVNDLVVRAVARAHRAVPAMNVEWRDDVIRRFRHVDVAVAVAIDDGLVTPVVRDADQLGIGRLSSVTRDLADRARERRLRQSELEGGSISVTNLGMYGVEDFAAIINPPQAAILAVGAAREEAVVCGGQVAAATLMRLCLAVDHRPVDGATAAQWLQALVELLENPVELLV</sequence>
<dbReference type="CDD" id="cd06849">
    <property type="entry name" value="lipoyl_domain"/>
    <property type="match status" value="1"/>
</dbReference>
<dbReference type="PANTHER" id="PTHR23151">
    <property type="entry name" value="DIHYDROLIPOAMIDE ACETYL/SUCCINYL-TRANSFERASE-RELATED"/>
    <property type="match status" value="1"/>
</dbReference>
<evidence type="ECO:0000256" key="2">
    <source>
        <dbReference type="ARBA" id="ARBA00007317"/>
    </source>
</evidence>
<name>A0A239P671_9ACTN</name>
<dbReference type="InterPro" id="IPR003016">
    <property type="entry name" value="2-oxoA_DH_lipoyl-BS"/>
</dbReference>
<dbReference type="Pfam" id="PF00198">
    <property type="entry name" value="2-oxoacid_dh"/>
    <property type="match status" value="1"/>
</dbReference>
<dbReference type="PROSITE" id="PS51826">
    <property type="entry name" value="PSBD"/>
    <property type="match status" value="1"/>
</dbReference>
<protein>
    <recommendedName>
        <fullName evidence="4">Dihydrolipoamide acetyltransferase component of pyruvate dehydrogenase complex</fullName>
        <ecNumber evidence="4">2.3.1.-</ecNumber>
    </recommendedName>
</protein>
<keyword evidence="4" id="KW-0012">Acyltransferase</keyword>
<keyword evidence="8" id="KW-0670">Pyruvate</keyword>
<dbReference type="PANTHER" id="PTHR23151:SF90">
    <property type="entry name" value="DIHYDROLIPOYLLYSINE-RESIDUE ACETYLTRANSFERASE COMPONENT OF PYRUVATE DEHYDROGENASE COMPLEX, MITOCHONDRIAL-RELATED"/>
    <property type="match status" value="1"/>
</dbReference>
<dbReference type="GO" id="GO:0045254">
    <property type="term" value="C:pyruvate dehydrogenase complex"/>
    <property type="evidence" value="ECO:0007669"/>
    <property type="project" value="InterPro"/>
</dbReference>
<dbReference type="EC" id="2.3.1.-" evidence="4"/>
<accession>A0A239P671</accession>
<dbReference type="InterPro" id="IPR001078">
    <property type="entry name" value="2-oxoacid_DH_actylTfrase"/>
</dbReference>
<keyword evidence="3 4" id="KW-0450">Lipoyl</keyword>
<evidence type="ECO:0000313" key="9">
    <source>
        <dbReference type="Proteomes" id="UP000198318"/>
    </source>
</evidence>
<dbReference type="Pfam" id="PF00364">
    <property type="entry name" value="Biotin_lipoyl"/>
    <property type="match status" value="1"/>
</dbReference>
<dbReference type="GO" id="GO:0006086">
    <property type="term" value="P:pyruvate decarboxylation to acetyl-CoA"/>
    <property type="evidence" value="ECO:0007669"/>
    <property type="project" value="InterPro"/>
</dbReference>
<dbReference type="AlphaFoldDB" id="A0A239P671"/>
<evidence type="ECO:0000313" key="8">
    <source>
        <dbReference type="EMBL" id="SNT62108.1"/>
    </source>
</evidence>